<evidence type="ECO:0000256" key="8">
    <source>
        <dbReference type="ARBA" id="ARBA00022779"/>
    </source>
</evidence>
<keyword evidence="9" id="KW-0375">Hydrogen ion transport</keyword>
<organism evidence="16 17">
    <name type="scientific">Bryocella elongata</name>
    <dbReference type="NCBI Taxonomy" id="863522"/>
    <lineage>
        <taxon>Bacteria</taxon>
        <taxon>Pseudomonadati</taxon>
        <taxon>Acidobacteriota</taxon>
        <taxon>Terriglobia</taxon>
        <taxon>Terriglobales</taxon>
        <taxon>Acidobacteriaceae</taxon>
        <taxon>Bryocella</taxon>
    </lineage>
</organism>
<evidence type="ECO:0000259" key="15">
    <source>
        <dbReference type="Pfam" id="PF20560"/>
    </source>
</evidence>
<dbReference type="InterPro" id="IPR022522">
    <property type="entry name" value="Flagellar_motor_stator_MotA"/>
</dbReference>
<evidence type="ECO:0000256" key="10">
    <source>
        <dbReference type="ARBA" id="ARBA00022989"/>
    </source>
</evidence>
<dbReference type="GO" id="GO:0006935">
    <property type="term" value="P:chemotaxis"/>
    <property type="evidence" value="ECO:0007669"/>
    <property type="project" value="UniProtKB-KW"/>
</dbReference>
<dbReference type="Pfam" id="PF01618">
    <property type="entry name" value="MotA_ExbB"/>
    <property type="match status" value="1"/>
</dbReference>
<dbReference type="PROSITE" id="PS01307">
    <property type="entry name" value="MOTA"/>
    <property type="match status" value="1"/>
</dbReference>
<keyword evidence="10 13" id="KW-1133">Transmembrane helix</keyword>
<keyword evidence="5" id="KW-0145">Chemotaxis</keyword>
<evidence type="ECO:0000256" key="12">
    <source>
        <dbReference type="ARBA" id="ARBA00023136"/>
    </source>
</evidence>
<comment type="similarity">
    <text evidence="2">Belongs to the MotA family.</text>
</comment>
<keyword evidence="6" id="KW-0997">Cell inner membrane</keyword>
<dbReference type="RefSeq" id="WP_103931518.1">
    <property type="nucleotide sequence ID" value="NZ_FNVA01000001.1"/>
</dbReference>
<dbReference type="Pfam" id="PF20560">
    <property type="entry name" value="MotA_N"/>
    <property type="match status" value="1"/>
</dbReference>
<feature type="domain" description="Motility protein A N-terminal" evidence="15">
    <location>
        <begin position="4"/>
        <end position="93"/>
    </location>
</feature>
<evidence type="ECO:0000256" key="3">
    <source>
        <dbReference type="ARBA" id="ARBA00022448"/>
    </source>
</evidence>
<dbReference type="InterPro" id="IPR047055">
    <property type="entry name" value="MotA-like"/>
</dbReference>
<feature type="domain" description="MotA/TolQ/ExbB proton channel" evidence="14">
    <location>
        <begin position="123"/>
        <end position="236"/>
    </location>
</feature>
<keyword evidence="17" id="KW-1185">Reference proteome</keyword>
<dbReference type="OrthoDB" id="9782603at2"/>
<feature type="transmembrane region" description="Helical" evidence="13">
    <location>
        <begin position="203"/>
        <end position="227"/>
    </location>
</feature>
<keyword evidence="3" id="KW-0813">Transport</keyword>
<sequence length="286" mass="30380">MFSIIGTILVFGAVIGGFLLEHGKLPVLIQPNELIIIGGAAIGTLVTANPMHILKSLVGAVIGVLKGSPYSKQRYTETLKMLFDLLTKARKEGAIAIEADVEEPDKSQTFSKYPAFLKDHHVRDFVCDTLRMAITGGVSAFDVDQMMEVDMDTHHHEASQPSVALQTVGDALPGLGIVAAVLGIVITMGALGGPPEEIGKKVAAALVGTFLGILLCYGVLAPLASIMGKNVDDEHSYYHVLRVVMLAFIKGTSPIMAVEIGRRAIPGHSRPNFKEVEAACRNKGGA</sequence>
<dbReference type="Proteomes" id="UP000236728">
    <property type="component" value="Unassembled WGS sequence"/>
</dbReference>
<dbReference type="EMBL" id="FNVA01000001">
    <property type="protein sequence ID" value="SEF62192.1"/>
    <property type="molecule type" value="Genomic_DNA"/>
</dbReference>
<dbReference type="InterPro" id="IPR000540">
    <property type="entry name" value="Flag_MotA_CS"/>
</dbReference>
<dbReference type="NCBIfam" id="TIGR03818">
    <property type="entry name" value="MotA1"/>
    <property type="match status" value="1"/>
</dbReference>
<keyword evidence="7 13" id="KW-0812">Transmembrane</keyword>
<dbReference type="InterPro" id="IPR046786">
    <property type="entry name" value="MotA_N"/>
</dbReference>
<evidence type="ECO:0000256" key="1">
    <source>
        <dbReference type="ARBA" id="ARBA00004429"/>
    </source>
</evidence>
<dbReference type="PANTHER" id="PTHR30433:SF4">
    <property type="entry name" value="MOTILITY PROTEIN A"/>
    <property type="match status" value="1"/>
</dbReference>
<evidence type="ECO:0000256" key="7">
    <source>
        <dbReference type="ARBA" id="ARBA00022692"/>
    </source>
</evidence>
<dbReference type="GO" id="GO:0005886">
    <property type="term" value="C:plasma membrane"/>
    <property type="evidence" value="ECO:0007669"/>
    <property type="project" value="UniProtKB-SubCell"/>
</dbReference>
<protein>
    <submittedName>
        <fullName evidence="16">Chemotaxis protein MotA</fullName>
    </submittedName>
</protein>
<dbReference type="PANTHER" id="PTHR30433">
    <property type="entry name" value="CHEMOTAXIS PROTEIN MOTA"/>
    <property type="match status" value="1"/>
</dbReference>
<evidence type="ECO:0000313" key="16">
    <source>
        <dbReference type="EMBL" id="SEF62192.1"/>
    </source>
</evidence>
<keyword evidence="11" id="KW-0406">Ion transport</keyword>
<dbReference type="GO" id="GO:1902600">
    <property type="term" value="P:proton transmembrane transport"/>
    <property type="evidence" value="ECO:0007669"/>
    <property type="project" value="UniProtKB-KW"/>
</dbReference>
<gene>
    <name evidence="16" type="ORF">SAMN05421819_0611</name>
</gene>
<comment type="subcellular location">
    <subcellularLocation>
        <location evidence="1">Cell inner membrane</location>
        <topology evidence="1">Multi-pass membrane protein</topology>
    </subcellularLocation>
</comment>
<reference evidence="16 17" key="1">
    <citation type="submission" date="2016-10" db="EMBL/GenBank/DDBJ databases">
        <authorList>
            <person name="de Groot N.N."/>
        </authorList>
    </citation>
    <scope>NUCLEOTIDE SEQUENCE [LARGE SCALE GENOMIC DNA]</scope>
    <source>
        <strain evidence="16 17">DSM 22489</strain>
    </source>
</reference>
<evidence type="ECO:0000256" key="2">
    <source>
        <dbReference type="ARBA" id="ARBA00008038"/>
    </source>
</evidence>
<evidence type="ECO:0000256" key="5">
    <source>
        <dbReference type="ARBA" id="ARBA00022500"/>
    </source>
</evidence>
<evidence type="ECO:0000256" key="11">
    <source>
        <dbReference type="ARBA" id="ARBA00023065"/>
    </source>
</evidence>
<dbReference type="GO" id="GO:0071978">
    <property type="term" value="P:bacterial-type flagellum-dependent swarming motility"/>
    <property type="evidence" value="ECO:0007669"/>
    <property type="project" value="InterPro"/>
</dbReference>
<evidence type="ECO:0000313" key="17">
    <source>
        <dbReference type="Proteomes" id="UP000236728"/>
    </source>
</evidence>
<feature type="transmembrane region" description="Helical" evidence="13">
    <location>
        <begin position="171"/>
        <end position="191"/>
    </location>
</feature>
<name>A0A1H5TH51_9BACT</name>
<evidence type="ECO:0000256" key="13">
    <source>
        <dbReference type="SAM" id="Phobius"/>
    </source>
</evidence>
<accession>A0A1H5TH51</accession>
<keyword evidence="4" id="KW-1003">Cell membrane</keyword>
<evidence type="ECO:0000256" key="9">
    <source>
        <dbReference type="ARBA" id="ARBA00022781"/>
    </source>
</evidence>
<proteinExistence type="inferred from homology"/>
<keyword evidence="12 13" id="KW-0472">Membrane</keyword>
<evidence type="ECO:0000256" key="6">
    <source>
        <dbReference type="ARBA" id="ARBA00022519"/>
    </source>
</evidence>
<evidence type="ECO:0000256" key="4">
    <source>
        <dbReference type="ARBA" id="ARBA00022475"/>
    </source>
</evidence>
<feature type="transmembrane region" description="Helical" evidence="13">
    <location>
        <begin position="239"/>
        <end position="260"/>
    </location>
</feature>
<dbReference type="AlphaFoldDB" id="A0A1H5TH51"/>
<dbReference type="InterPro" id="IPR002898">
    <property type="entry name" value="MotA_ExbB_proton_chnl"/>
</dbReference>
<keyword evidence="8" id="KW-0283">Flagellar rotation</keyword>
<evidence type="ECO:0000259" key="14">
    <source>
        <dbReference type="Pfam" id="PF01618"/>
    </source>
</evidence>